<dbReference type="Gene3D" id="3.30.450.20">
    <property type="entry name" value="PAS domain"/>
    <property type="match status" value="4"/>
</dbReference>
<feature type="transmembrane region" description="Helical" evidence="6">
    <location>
        <begin position="15"/>
        <end position="33"/>
    </location>
</feature>
<dbReference type="CDD" id="cd01949">
    <property type="entry name" value="GGDEF"/>
    <property type="match status" value="1"/>
</dbReference>
<dbReference type="CDD" id="cd00130">
    <property type="entry name" value="PAS"/>
    <property type="match status" value="3"/>
</dbReference>
<keyword evidence="5 6" id="KW-0472">Membrane</keyword>
<dbReference type="SUPFAM" id="SSF55073">
    <property type="entry name" value="Nucleotide cyclase"/>
    <property type="match status" value="1"/>
</dbReference>
<dbReference type="GO" id="GO:0007165">
    <property type="term" value="P:signal transduction"/>
    <property type="evidence" value="ECO:0007669"/>
    <property type="project" value="InterPro"/>
</dbReference>
<dbReference type="InterPro" id="IPR052155">
    <property type="entry name" value="Biofilm_reg_signaling"/>
</dbReference>
<sequence>MSADGPMKLTLKSQAAIMATVISVTVVSLFGWSQREPIRREVMAQIKVQQTALVKESAEDLQKRLDTYLGVLERTAQQMRSVRFDTPAQEAAFYQSIQPASGLFDGVFLASAEGKVTAATVRREGVVGIDISDRDYFRQVMVVDQPTISAPLRNRVGSEPIVILAAPVHDQDGNLVGLIGASLYLLKPNFLGDLRDMRVGQTGHVYLATRGDNAVYIVHPEADKTLAPLDADPTAAAAFRADPDALPERGGDVATRQDIIAAGWTLAAVLPGAEANRQLFLMRQRFRWSLLVLAALIGVSVWAAMLWLLRPLGRLHAAMTQLSATDLRNAPPLERLGASAEIDAVSTAFHKLMGEVVRQRAELEAVNDASPLGLFRSDVDGRTVYTNEAYRRLLGATHEEALADVWLARLHPDDRDAIMAGWRDALARGAGYHAEQRVIVPGLGERLLVVTTAPVRVDGEAVGHVGAMEDITVRARAEQASRVLTKILDSTTDFVAQSDIQGNVTYMNPAGRRFAGIALDANLQGLTVADFYPPETMGWLREVAVPAAARDGVWIGETTARGAEDQVVPINHMIIAHRDPAGRMEYFSSVMRDVTQDRAAKEALQRSRETLQTVIDALPALVAFIDTDERFRFLNAAYEKAYGRAAASMLGQTVREVVGDDAYSILRDALRRALGGETMVFERELRGRDPYRCEEVSYLPQFDAQGRVAGVHSVTLDITERKKQELRLRALTTTDHLTGLANRAGFEERLLAALDQARVNGSTGALLLVDLDGFKVVNDTYGHALGDALLRTFAQRLARAVRPYDGVARFGGDEFAVILEHLSHPDDAKTVAANILAACNKPFRLREAMVQVGASIGIATFDARTLAQSVVFEAADEALYEAKSRGKGLFVSADELSAG</sequence>
<dbReference type="InterPro" id="IPR003660">
    <property type="entry name" value="HAMP_dom"/>
</dbReference>
<feature type="domain" description="PAS" evidence="7">
    <location>
        <begin position="607"/>
        <end position="677"/>
    </location>
</feature>
<keyword evidence="3 6" id="KW-0812">Transmembrane</keyword>
<dbReference type="GO" id="GO:0005886">
    <property type="term" value="C:plasma membrane"/>
    <property type="evidence" value="ECO:0007669"/>
    <property type="project" value="UniProtKB-SubCell"/>
</dbReference>
<dbReference type="PANTHER" id="PTHR44757:SF2">
    <property type="entry name" value="BIOFILM ARCHITECTURE MAINTENANCE PROTEIN MBAA"/>
    <property type="match status" value="1"/>
</dbReference>
<gene>
    <name evidence="11" type="ORF">R77560_00550</name>
</gene>
<dbReference type="InterPro" id="IPR000160">
    <property type="entry name" value="GGDEF_dom"/>
</dbReference>
<comment type="subcellular location">
    <subcellularLocation>
        <location evidence="1">Cell membrane</location>
        <topology evidence="1">Multi-pass membrane protein</topology>
    </subcellularLocation>
</comment>
<keyword evidence="2" id="KW-1003">Cell membrane</keyword>
<dbReference type="Pfam" id="PF08448">
    <property type="entry name" value="PAS_4"/>
    <property type="match status" value="3"/>
</dbReference>
<dbReference type="PANTHER" id="PTHR44757">
    <property type="entry name" value="DIGUANYLATE CYCLASE DGCP"/>
    <property type="match status" value="1"/>
</dbReference>
<dbReference type="InterPro" id="IPR013656">
    <property type="entry name" value="PAS_4"/>
</dbReference>
<dbReference type="EMBL" id="CATZAZ010000001">
    <property type="protein sequence ID" value="CAJ0779572.1"/>
    <property type="molecule type" value="Genomic_DNA"/>
</dbReference>
<dbReference type="SMART" id="SM00304">
    <property type="entry name" value="HAMP"/>
    <property type="match status" value="1"/>
</dbReference>
<dbReference type="Pfam" id="PF02743">
    <property type="entry name" value="dCache_1"/>
    <property type="match status" value="1"/>
</dbReference>
<organism evidence="11 12">
    <name type="scientific">Ralstonia thomasii</name>
    <dbReference type="NCBI Taxonomy" id="3058596"/>
    <lineage>
        <taxon>Bacteria</taxon>
        <taxon>Pseudomonadati</taxon>
        <taxon>Pseudomonadota</taxon>
        <taxon>Betaproteobacteria</taxon>
        <taxon>Burkholderiales</taxon>
        <taxon>Burkholderiaceae</taxon>
        <taxon>Ralstonia</taxon>
    </lineage>
</organism>
<keyword evidence="4 6" id="KW-1133">Transmembrane helix</keyword>
<dbReference type="PROSITE" id="PS50112">
    <property type="entry name" value="PAS"/>
    <property type="match status" value="3"/>
</dbReference>
<dbReference type="Gene3D" id="6.10.340.10">
    <property type="match status" value="1"/>
</dbReference>
<feature type="domain" description="GGDEF" evidence="10">
    <location>
        <begin position="762"/>
        <end position="895"/>
    </location>
</feature>
<dbReference type="Proteomes" id="UP001189756">
    <property type="component" value="Unassembled WGS sequence"/>
</dbReference>
<evidence type="ECO:0000256" key="1">
    <source>
        <dbReference type="ARBA" id="ARBA00004651"/>
    </source>
</evidence>
<protein>
    <recommendedName>
        <fullName evidence="13">Diguanylate cyclase</fullName>
    </recommendedName>
</protein>
<dbReference type="Pfam" id="PF00990">
    <property type="entry name" value="GGDEF"/>
    <property type="match status" value="1"/>
</dbReference>
<evidence type="ECO:0000259" key="8">
    <source>
        <dbReference type="PROSITE" id="PS50113"/>
    </source>
</evidence>
<dbReference type="InterPro" id="IPR035965">
    <property type="entry name" value="PAS-like_dom_sf"/>
</dbReference>
<dbReference type="Gene3D" id="3.30.70.270">
    <property type="match status" value="1"/>
</dbReference>
<evidence type="ECO:0000313" key="12">
    <source>
        <dbReference type="Proteomes" id="UP001189756"/>
    </source>
</evidence>
<dbReference type="CDD" id="cd12914">
    <property type="entry name" value="PDC1_DGC_like"/>
    <property type="match status" value="1"/>
</dbReference>
<evidence type="ECO:0000256" key="2">
    <source>
        <dbReference type="ARBA" id="ARBA00022475"/>
    </source>
</evidence>
<dbReference type="PROSITE" id="PS50885">
    <property type="entry name" value="HAMP"/>
    <property type="match status" value="1"/>
</dbReference>
<evidence type="ECO:0008006" key="13">
    <source>
        <dbReference type="Google" id="ProtNLM"/>
    </source>
</evidence>
<dbReference type="NCBIfam" id="TIGR00254">
    <property type="entry name" value="GGDEF"/>
    <property type="match status" value="1"/>
</dbReference>
<dbReference type="InterPro" id="IPR000014">
    <property type="entry name" value="PAS"/>
</dbReference>
<comment type="caution">
    <text evidence="11">The sequence shown here is derived from an EMBL/GenBank/DDBJ whole genome shotgun (WGS) entry which is preliminary data.</text>
</comment>
<dbReference type="FunFam" id="3.30.70.270:FF:000001">
    <property type="entry name" value="Diguanylate cyclase domain protein"/>
    <property type="match status" value="1"/>
</dbReference>
<dbReference type="InterPro" id="IPR033479">
    <property type="entry name" value="dCache_1"/>
</dbReference>
<evidence type="ECO:0000259" key="10">
    <source>
        <dbReference type="PROSITE" id="PS50887"/>
    </source>
</evidence>
<dbReference type="InterPro" id="IPR029787">
    <property type="entry name" value="Nucleotide_cyclase"/>
</dbReference>
<dbReference type="SMART" id="SM00267">
    <property type="entry name" value="GGDEF"/>
    <property type="match status" value="1"/>
</dbReference>
<evidence type="ECO:0000256" key="5">
    <source>
        <dbReference type="ARBA" id="ARBA00023136"/>
    </source>
</evidence>
<evidence type="ECO:0000256" key="3">
    <source>
        <dbReference type="ARBA" id="ARBA00022692"/>
    </source>
</evidence>
<dbReference type="NCBIfam" id="TIGR00229">
    <property type="entry name" value="sensory_box"/>
    <property type="match status" value="3"/>
</dbReference>
<dbReference type="SUPFAM" id="SSF55785">
    <property type="entry name" value="PYP-like sensor domain (PAS domain)"/>
    <property type="match status" value="3"/>
</dbReference>
<accession>A0AAD2BK33</accession>
<evidence type="ECO:0000256" key="6">
    <source>
        <dbReference type="SAM" id="Phobius"/>
    </source>
</evidence>
<feature type="domain" description="HAMP" evidence="9">
    <location>
        <begin position="306"/>
        <end position="361"/>
    </location>
</feature>
<dbReference type="SMART" id="SM00091">
    <property type="entry name" value="PAS"/>
    <property type="match status" value="3"/>
</dbReference>
<dbReference type="InterPro" id="IPR000700">
    <property type="entry name" value="PAS-assoc_C"/>
</dbReference>
<proteinExistence type="predicted"/>
<dbReference type="GO" id="GO:0003824">
    <property type="term" value="F:catalytic activity"/>
    <property type="evidence" value="ECO:0007669"/>
    <property type="project" value="UniProtKB-ARBA"/>
</dbReference>
<evidence type="ECO:0000259" key="7">
    <source>
        <dbReference type="PROSITE" id="PS50112"/>
    </source>
</evidence>
<dbReference type="InterPro" id="IPR043128">
    <property type="entry name" value="Rev_trsase/Diguanyl_cyclase"/>
</dbReference>
<evidence type="ECO:0000256" key="4">
    <source>
        <dbReference type="ARBA" id="ARBA00022989"/>
    </source>
</evidence>
<evidence type="ECO:0000259" key="9">
    <source>
        <dbReference type="PROSITE" id="PS50885"/>
    </source>
</evidence>
<feature type="domain" description="PAS" evidence="7">
    <location>
        <begin position="359"/>
        <end position="429"/>
    </location>
</feature>
<dbReference type="PROSITE" id="PS50887">
    <property type="entry name" value="GGDEF"/>
    <property type="match status" value="1"/>
</dbReference>
<evidence type="ECO:0000313" key="11">
    <source>
        <dbReference type="EMBL" id="CAJ0779572.1"/>
    </source>
</evidence>
<name>A0AAD2BK33_9RALS</name>
<feature type="domain" description="PAC" evidence="8">
    <location>
        <begin position="674"/>
        <end position="730"/>
    </location>
</feature>
<reference evidence="11" key="1">
    <citation type="submission" date="2023-07" db="EMBL/GenBank/DDBJ databases">
        <authorList>
            <person name="Peeters C."/>
        </authorList>
    </citation>
    <scope>NUCLEOTIDE SEQUENCE</scope>
    <source>
        <strain evidence="11">R-77560</strain>
    </source>
</reference>
<feature type="domain" description="PAS" evidence="7">
    <location>
        <begin position="480"/>
        <end position="552"/>
    </location>
</feature>
<dbReference type="PROSITE" id="PS50113">
    <property type="entry name" value="PAC"/>
    <property type="match status" value="1"/>
</dbReference>
<feature type="transmembrane region" description="Helical" evidence="6">
    <location>
        <begin position="288"/>
        <end position="309"/>
    </location>
</feature>
<dbReference type="AlphaFoldDB" id="A0AAD2BK33"/>